<feature type="transmembrane region" description="Helical" evidence="1">
    <location>
        <begin position="22"/>
        <end position="44"/>
    </location>
</feature>
<protein>
    <submittedName>
        <fullName evidence="2">Uncharacterized protein</fullName>
    </submittedName>
</protein>
<proteinExistence type="predicted"/>
<gene>
    <name evidence="2" type="ORF">H0H26_04545</name>
</gene>
<sequence>MEFKIVETYRNHNFKDFLKQSIANVFLFLIAIIVIPIALIGSLFKKKSKQPNNENILEENEWFNFMKSEKLLFYRQSINDEDLPDDIDLPKETYDIYAFKIRTEPEIKEFNNVVFDYKELETEKGFYLISINRIGEGMSLWNIDKKSNEIKIVTKLKSLWWDISFNENKIILKGTEEKKDFIMEIDEI</sequence>
<reference evidence="2 3" key="1">
    <citation type="submission" date="2020-07" db="EMBL/GenBank/DDBJ databases">
        <title>Genomic characterization of Flavobacterium psychrophilum strains.</title>
        <authorList>
            <person name="Castillo D."/>
            <person name="Jorgensen J."/>
            <person name="Middelboe M."/>
        </authorList>
    </citation>
    <scope>NUCLEOTIDE SEQUENCE [LARGE SCALE GENOMIC DNA]</scope>
    <source>
        <strain evidence="2 3">FPS-R7</strain>
    </source>
</reference>
<name>A0A7U2RBT6_FLAPS</name>
<dbReference type="RefSeq" id="WP_063742860.1">
    <property type="nucleotide sequence ID" value="NZ_CP059075.1"/>
</dbReference>
<organism evidence="2 3">
    <name type="scientific">Flavobacterium psychrophilum</name>
    <dbReference type="NCBI Taxonomy" id="96345"/>
    <lineage>
        <taxon>Bacteria</taxon>
        <taxon>Pseudomonadati</taxon>
        <taxon>Bacteroidota</taxon>
        <taxon>Flavobacteriia</taxon>
        <taxon>Flavobacteriales</taxon>
        <taxon>Flavobacteriaceae</taxon>
        <taxon>Flavobacterium</taxon>
    </lineage>
</organism>
<evidence type="ECO:0000256" key="1">
    <source>
        <dbReference type="SAM" id="Phobius"/>
    </source>
</evidence>
<keyword evidence="1" id="KW-1133">Transmembrane helix</keyword>
<dbReference type="EMBL" id="CP059075">
    <property type="protein sequence ID" value="QRE04862.1"/>
    <property type="molecule type" value="Genomic_DNA"/>
</dbReference>
<accession>A0A7U2RBT6</accession>
<keyword evidence="1" id="KW-0472">Membrane</keyword>
<evidence type="ECO:0000313" key="2">
    <source>
        <dbReference type="EMBL" id="QRE04862.1"/>
    </source>
</evidence>
<evidence type="ECO:0000313" key="3">
    <source>
        <dbReference type="Proteomes" id="UP000596329"/>
    </source>
</evidence>
<keyword evidence="1" id="KW-0812">Transmembrane</keyword>
<dbReference type="AlphaFoldDB" id="A0A7U2RBT6"/>
<dbReference type="Proteomes" id="UP000596329">
    <property type="component" value="Chromosome"/>
</dbReference>